<dbReference type="SUPFAM" id="SSF47336">
    <property type="entry name" value="ACP-like"/>
    <property type="match status" value="1"/>
</dbReference>
<dbReference type="InterPro" id="IPR036736">
    <property type="entry name" value="ACP-like_sf"/>
</dbReference>
<proteinExistence type="predicted"/>
<evidence type="ECO:0000313" key="3">
    <source>
        <dbReference type="Proteomes" id="UP000635387"/>
    </source>
</evidence>
<dbReference type="Pfam" id="PF00550">
    <property type="entry name" value="PP-binding"/>
    <property type="match status" value="1"/>
</dbReference>
<sequence>MTFRALPVARWRERPRGRVIVGPVGDHRAEVVKVVSETFRLDPAEIEFDAPLEELGIDSKGRIKLLSALEIYHDVRIDLDQLDRFTDIGSVAEVLTEALDGKADGSDERR</sequence>
<protein>
    <submittedName>
        <fullName evidence="2">Acyl carrier protein</fullName>
    </submittedName>
</protein>
<accession>A0ABQ3M9W0</accession>
<dbReference type="InterPro" id="IPR009081">
    <property type="entry name" value="PP-bd_ACP"/>
</dbReference>
<evidence type="ECO:0000259" key="1">
    <source>
        <dbReference type="PROSITE" id="PS50075"/>
    </source>
</evidence>
<dbReference type="PROSITE" id="PS50075">
    <property type="entry name" value="CARRIER"/>
    <property type="match status" value="1"/>
</dbReference>
<organism evidence="2 3">
    <name type="scientific">Amycolatopsis oliviviridis</name>
    <dbReference type="NCBI Taxonomy" id="1471590"/>
    <lineage>
        <taxon>Bacteria</taxon>
        <taxon>Bacillati</taxon>
        <taxon>Actinomycetota</taxon>
        <taxon>Actinomycetes</taxon>
        <taxon>Pseudonocardiales</taxon>
        <taxon>Pseudonocardiaceae</taxon>
        <taxon>Amycolatopsis</taxon>
    </lineage>
</organism>
<reference evidence="3" key="1">
    <citation type="journal article" date="2019" name="Int. J. Syst. Evol. Microbiol.">
        <title>The Global Catalogue of Microorganisms (GCM) 10K type strain sequencing project: providing services to taxonomists for standard genome sequencing and annotation.</title>
        <authorList>
            <consortium name="The Broad Institute Genomics Platform"/>
            <consortium name="The Broad Institute Genome Sequencing Center for Infectious Disease"/>
            <person name="Wu L."/>
            <person name="Ma J."/>
        </authorList>
    </citation>
    <scope>NUCLEOTIDE SEQUENCE [LARGE SCALE GENOMIC DNA]</scope>
    <source>
        <strain evidence="3">CGMCC 4.7683</strain>
    </source>
</reference>
<dbReference type="Gene3D" id="1.10.1200.10">
    <property type="entry name" value="ACP-like"/>
    <property type="match status" value="1"/>
</dbReference>
<dbReference type="Proteomes" id="UP000635387">
    <property type="component" value="Unassembled WGS sequence"/>
</dbReference>
<comment type="caution">
    <text evidence="2">The sequence shown here is derived from an EMBL/GenBank/DDBJ whole genome shotgun (WGS) entry which is preliminary data.</text>
</comment>
<feature type="domain" description="Carrier" evidence="1">
    <location>
        <begin position="22"/>
        <end position="99"/>
    </location>
</feature>
<gene>
    <name evidence="2" type="ORF">GCM10017790_75400</name>
</gene>
<name>A0ABQ3M9W0_9PSEU</name>
<keyword evidence="3" id="KW-1185">Reference proteome</keyword>
<dbReference type="EMBL" id="BNAY01000011">
    <property type="protein sequence ID" value="GHH34859.1"/>
    <property type="molecule type" value="Genomic_DNA"/>
</dbReference>
<evidence type="ECO:0000313" key="2">
    <source>
        <dbReference type="EMBL" id="GHH34859.1"/>
    </source>
</evidence>